<feature type="region of interest" description="Disordered" evidence="1">
    <location>
        <begin position="16"/>
        <end position="43"/>
    </location>
</feature>
<dbReference type="PANTHER" id="PTHR46541:SF1">
    <property type="entry name" value="ZINC FINGER PROTEIN AEBP2"/>
    <property type="match status" value="1"/>
</dbReference>
<evidence type="ECO:0000256" key="1">
    <source>
        <dbReference type="SAM" id="MobiDB-lite"/>
    </source>
</evidence>
<reference evidence="3" key="1">
    <citation type="submission" date="2013-02" db="EMBL/GenBank/DDBJ databases">
        <authorList>
            <person name="Hughes D."/>
        </authorList>
    </citation>
    <scope>NUCLEOTIDE SEQUENCE</scope>
    <source>
        <strain>Durham</strain>
        <strain evidence="3">NC isolate 2 -- Noor lab</strain>
    </source>
</reference>
<dbReference type="STRING" id="36166.T1H214"/>
<name>T1H214_MEGSC</name>
<sequence>MWFALALQKHVNQHFNAMDNKEGSNKRTSDPPVPKVLKKNGKKLKYRRTPFSGKFISDEWVPKDSPAKKKFTKTVKMKTLQPKEKLAADRLIQSTYRNIQRPKEPLCLDILKPTQEQIQTTASNAPQIQEETCSVK</sequence>
<dbReference type="GO" id="GO:0008270">
    <property type="term" value="F:zinc ion binding"/>
    <property type="evidence" value="ECO:0007669"/>
    <property type="project" value="UniProtKB-KW"/>
</dbReference>
<proteinExistence type="predicted"/>
<dbReference type="EMBL" id="CAQQ02124728">
    <property type="status" value="NOT_ANNOTATED_CDS"/>
    <property type="molecule type" value="Genomic_DNA"/>
</dbReference>
<dbReference type="InterPro" id="IPR052130">
    <property type="entry name" value="AEBP2/jing_C2H2-ZnF"/>
</dbReference>
<accession>T1H214</accession>
<dbReference type="AlphaFoldDB" id="T1H214"/>
<dbReference type="Proteomes" id="UP000015102">
    <property type="component" value="Unassembled WGS sequence"/>
</dbReference>
<dbReference type="HOGENOM" id="CLU_1880597_0_0_1"/>
<dbReference type="GO" id="GO:0006357">
    <property type="term" value="P:regulation of transcription by RNA polymerase II"/>
    <property type="evidence" value="ECO:0007669"/>
    <property type="project" value="TreeGrafter"/>
</dbReference>
<keyword evidence="3" id="KW-1185">Reference proteome</keyword>
<evidence type="ECO:0000313" key="3">
    <source>
        <dbReference type="Proteomes" id="UP000015102"/>
    </source>
</evidence>
<dbReference type="EMBL" id="CAQQ02124727">
    <property type="status" value="NOT_ANNOTATED_CDS"/>
    <property type="molecule type" value="Genomic_DNA"/>
</dbReference>
<evidence type="ECO:0000313" key="2">
    <source>
        <dbReference type="EnsemblMetazoa" id="MESCA010244-PA"/>
    </source>
</evidence>
<reference evidence="2" key="2">
    <citation type="submission" date="2015-06" db="UniProtKB">
        <authorList>
            <consortium name="EnsemblMetazoa"/>
        </authorList>
    </citation>
    <scope>IDENTIFICATION</scope>
</reference>
<dbReference type="EnsemblMetazoa" id="MESCA010244-RA">
    <property type="protein sequence ID" value="MESCA010244-PA"/>
    <property type="gene ID" value="MESCA010244"/>
</dbReference>
<feature type="compositionally biased region" description="Basic and acidic residues" evidence="1">
    <location>
        <begin position="19"/>
        <end position="29"/>
    </location>
</feature>
<dbReference type="GO" id="GO:0035098">
    <property type="term" value="C:ESC/E(Z) complex"/>
    <property type="evidence" value="ECO:0007669"/>
    <property type="project" value="TreeGrafter"/>
</dbReference>
<dbReference type="EMBL" id="CAQQ02124726">
    <property type="status" value="NOT_ANNOTATED_CDS"/>
    <property type="molecule type" value="Genomic_DNA"/>
</dbReference>
<organism evidence="2 3">
    <name type="scientific">Megaselia scalaris</name>
    <name type="common">Humpbacked fly</name>
    <name type="synonym">Phora scalaris</name>
    <dbReference type="NCBI Taxonomy" id="36166"/>
    <lineage>
        <taxon>Eukaryota</taxon>
        <taxon>Metazoa</taxon>
        <taxon>Ecdysozoa</taxon>
        <taxon>Arthropoda</taxon>
        <taxon>Hexapoda</taxon>
        <taxon>Insecta</taxon>
        <taxon>Pterygota</taxon>
        <taxon>Neoptera</taxon>
        <taxon>Endopterygota</taxon>
        <taxon>Diptera</taxon>
        <taxon>Brachycera</taxon>
        <taxon>Muscomorpha</taxon>
        <taxon>Platypezoidea</taxon>
        <taxon>Phoridae</taxon>
        <taxon>Megaseliini</taxon>
        <taxon>Megaselia</taxon>
    </lineage>
</organism>
<protein>
    <submittedName>
        <fullName evidence="2">Uncharacterized protein</fullName>
    </submittedName>
</protein>
<dbReference type="PANTHER" id="PTHR46541">
    <property type="entry name" value="ZINC FINGER PROTEIN AEBP2"/>
    <property type="match status" value="1"/>
</dbReference>